<reference evidence="1" key="1">
    <citation type="submission" date="2014-09" db="EMBL/GenBank/DDBJ databases">
        <authorList>
            <person name="Magalhaes I.L.F."/>
            <person name="Oliveira U."/>
            <person name="Santos F.R."/>
            <person name="Vidigal T.H.D.A."/>
            <person name="Brescovit A.D."/>
            <person name="Santos A.J."/>
        </authorList>
    </citation>
    <scope>NUCLEOTIDE SEQUENCE</scope>
    <source>
        <tissue evidence="1">Shoot tissue taken approximately 20 cm above the soil surface</tissue>
    </source>
</reference>
<protein>
    <submittedName>
        <fullName evidence="1">Uncharacterized protein</fullName>
    </submittedName>
</protein>
<sequence>MRTGSYRLIFRG</sequence>
<reference evidence="1" key="2">
    <citation type="journal article" date="2015" name="Data Brief">
        <title>Shoot transcriptome of the giant reed, Arundo donax.</title>
        <authorList>
            <person name="Barrero R.A."/>
            <person name="Guerrero F.D."/>
            <person name="Moolhuijzen P."/>
            <person name="Goolsby J.A."/>
            <person name="Tidwell J."/>
            <person name="Bellgard S.E."/>
            <person name="Bellgard M.I."/>
        </authorList>
    </citation>
    <scope>NUCLEOTIDE SEQUENCE</scope>
    <source>
        <tissue evidence="1">Shoot tissue taken approximately 20 cm above the soil surface</tissue>
    </source>
</reference>
<evidence type="ECO:0000313" key="1">
    <source>
        <dbReference type="EMBL" id="JAD45723.1"/>
    </source>
</evidence>
<accession>A0A0A9A726</accession>
<name>A0A0A9A726_ARUDO</name>
<dbReference type="EMBL" id="GBRH01252172">
    <property type="protein sequence ID" value="JAD45723.1"/>
    <property type="molecule type" value="Transcribed_RNA"/>
</dbReference>
<proteinExistence type="predicted"/>
<organism evidence="1">
    <name type="scientific">Arundo donax</name>
    <name type="common">Giant reed</name>
    <name type="synonym">Donax arundinaceus</name>
    <dbReference type="NCBI Taxonomy" id="35708"/>
    <lineage>
        <taxon>Eukaryota</taxon>
        <taxon>Viridiplantae</taxon>
        <taxon>Streptophyta</taxon>
        <taxon>Embryophyta</taxon>
        <taxon>Tracheophyta</taxon>
        <taxon>Spermatophyta</taxon>
        <taxon>Magnoliopsida</taxon>
        <taxon>Liliopsida</taxon>
        <taxon>Poales</taxon>
        <taxon>Poaceae</taxon>
        <taxon>PACMAD clade</taxon>
        <taxon>Arundinoideae</taxon>
        <taxon>Arundineae</taxon>
        <taxon>Arundo</taxon>
    </lineage>
</organism>